<organism evidence="2 3">
    <name type="scientific">Mucor flavus</name>
    <dbReference type="NCBI Taxonomy" id="439312"/>
    <lineage>
        <taxon>Eukaryota</taxon>
        <taxon>Fungi</taxon>
        <taxon>Fungi incertae sedis</taxon>
        <taxon>Mucoromycota</taxon>
        <taxon>Mucoromycotina</taxon>
        <taxon>Mucoromycetes</taxon>
        <taxon>Mucorales</taxon>
        <taxon>Mucorineae</taxon>
        <taxon>Mucoraceae</taxon>
        <taxon>Mucor</taxon>
    </lineage>
</organism>
<sequence length="609" mass="70280">MTFLQLPVEICLQIFRLLPRQTAYNCIFVCKRFHLTAKQAFYFELSLSVNNFLQVYATLIDDPEKTHTFGPWVNTLTLHHERPVRHTHQNIITKFEPNEFIKLLSRLPNLTTIDLRHSINSDYYISILGDLKQNTLQRIAEIIPGTGSFKLRQSFFGTLYNFNQTLTHLKVEYCDGDITVADKTGRMISFLPHFKSLAYLSIENHCDKQLSFTDILNACPQLVKLNFRSKYDNPELRLDGMHSFDRLRIIELCIPKFTAAYMDYFMQHIPSHQLNTFKIELRGEGFYGWSETEGIYKIMSFARYLQPVRNVQLYSNNSENHNEKQVLPSAQEKVTRLFTFIHALKGDKDMNIGAVCSDSTSSEVSIEITNGKKLQFSYGMYPNNLQYDDAFISPDKSISIIGYDIICSLSFIVTQVTEPFGPKLFNYILSHCPRITDLQLNNWSSMCQFELTAKNIKDPSCSQIILKGPTPTQELINLISSHVPRLQALNCKGFINPKSHIDTKYCLDLTGFSALKEFSFDIGNILHGVIDSKLLILDFMDEPTMNYYKIDKPLNSKHCSLTETTEQEYNVKTSPFSSNIYFYCHRIHTIHIYAESTEPIAQLRLGKMR</sequence>
<dbReference type="SUPFAM" id="SSF52047">
    <property type="entry name" value="RNI-like"/>
    <property type="match status" value="1"/>
</dbReference>
<name>A0ABP9ZB22_9FUNG</name>
<dbReference type="SUPFAM" id="SSF81383">
    <property type="entry name" value="F-box domain"/>
    <property type="match status" value="1"/>
</dbReference>
<dbReference type="Gene3D" id="3.80.10.10">
    <property type="entry name" value="Ribonuclease Inhibitor"/>
    <property type="match status" value="1"/>
</dbReference>
<dbReference type="Gene3D" id="1.20.1280.50">
    <property type="match status" value="1"/>
</dbReference>
<keyword evidence="3" id="KW-1185">Reference proteome</keyword>
<dbReference type="InterPro" id="IPR032675">
    <property type="entry name" value="LRR_dom_sf"/>
</dbReference>
<dbReference type="Pfam" id="PF12937">
    <property type="entry name" value="F-box-like"/>
    <property type="match status" value="1"/>
</dbReference>
<feature type="domain" description="F-box" evidence="1">
    <location>
        <begin position="1"/>
        <end position="45"/>
    </location>
</feature>
<comment type="caution">
    <text evidence="2">The sequence shown here is derived from an EMBL/GenBank/DDBJ whole genome shotgun (WGS) entry which is preliminary data.</text>
</comment>
<dbReference type="Proteomes" id="UP001473302">
    <property type="component" value="Unassembled WGS sequence"/>
</dbReference>
<proteinExistence type="predicted"/>
<reference evidence="2 3" key="1">
    <citation type="submission" date="2024-04" db="EMBL/GenBank/DDBJ databases">
        <title>genome sequences of Mucor flavus KT1a and Helicostylum pulchrum KT1b strains isolated from the surface of a dry-aged beef.</title>
        <authorList>
            <person name="Toyotome T."/>
            <person name="Hosono M."/>
            <person name="Torimaru M."/>
            <person name="Fukuda K."/>
            <person name="Mikami N."/>
        </authorList>
    </citation>
    <scope>NUCLEOTIDE SEQUENCE [LARGE SCALE GENOMIC DNA]</scope>
    <source>
        <strain evidence="2 3">KT1a</strain>
    </source>
</reference>
<dbReference type="InterPro" id="IPR001810">
    <property type="entry name" value="F-box_dom"/>
</dbReference>
<dbReference type="InterPro" id="IPR036047">
    <property type="entry name" value="F-box-like_dom_sf"/>
</dbReference>
<evidence type="ECO:0000313" key="2">
    <source>
        <dbReference type="EMBL" id="GAA5816295.1"/>
    </source>
</evidence>
<evidence type="ECO:0000313" key="3">
    <source>
        <dbReference type="Proteomes" id="UP001473302"/>
    </source>
</evidence>
<protein>
    <recommendedName>
        <fullName evidence="1">F-box domain-containing protein</fullName>
    </recommendedName>
</protein>
<dbReference type="EMBL" id="BAABUK010000031">
    <property type="protein sequence ID" value="GAA5816295.1"/>
    <property type="molecule type" value="Genomic_DNA"/>
</dbReference>
<gene>
    <name evidence="2" type="ORF">MFLAVUS_009821</name>
</gene>
<evidence type="ECO:0000259" key="1">
    <source>
        <dbReference type="PROSITE" id="PS50181"/>
    </source>
</evidence>
<accession>A0ABP9ZB22</accession>
<dbReference type="PROSITE" id="PS50181">
    <property type="entry name" value="FBOX"/>
    <property type="match status" value="1"/>
</dbReference>